<name>A0A919VL41_9CLOT</name>
<evidence type="ECO:0000313" key="11">
    <source>
        <dbReference type="Proteomes" id="UP000679179"/>
    </source>
</evidence>
<dbReference type="InterPro" id="IPR046953">
    <property type="entry name" value="Spore_GerAC-like_C"/>
</dbReference>
<dbReference type="InterPro" id="IPR008844">
    <property type="entry name" value="Spore_GerAC-like"/>
</dbReference>
<evidence type="ECO:0000256" key="1">
    <source>
        <dbReference type="ARBA" id="ARBA00004635"/>
    </source>
</evidence>
<evidence type="ECO:0000256" key="5">
    <source>
        <dbReference type="ARBA" id="ARBA00023136"/>
    </source>
</evidence>
<dbReference type="GO" id="GO:0016020">
    <property type="term" value="C:membrane"/>
    <property type="evidence" value="ECO:0007669"/>
    <property type="project" value="UniProtKB-SubCell"/>
</dbReference>
<keyword evidence="4" id="KW-0732">Signal</keyword>
<sequence length="396" mass="44538">MGKRTFLIVLAFILSLSSTGCWGRKSLKDLKPIFAFGIDKKEDKYLLTSQIINASEIAAKTGGYTTPITVYSAEGRSISEAFRKLTIKVPNQMYFGHLRILVFGEEVARDGLHEVLDYFMRDRESRNNYYLLVAQGCEASEVLKTLTPLDKIPANKISSALQMTQKFWSPGVTIKKVELLNTISAEGKEPVLTGVLLQGKKDIGMTKKNVESSEVPAAIQIGTVAVFKNDKLIGWLNEEQSSVINGILGKIKNTIRITYYEDIALVSLEVKKFSSKIRVVNDGGKPKIIVNEKIEADIAEVNERIEIKDPAIIKKIEQFMEDDVRQRIERAITEVKQKFNSDIFGFGNEILKQHPKLWREVRSTWNEQGFSKVPVEVKVKIKIVDTGTILNPIKGE</sequence>
<dbReference type="NCBIfam" id="TIGR02887">
    <property type="entry name" value="spore_ger_x_C"/>
    <property type="match status" value="1"/>
</dbReference>
<dbReference type="InterPro" id="IPR038501">
    <property type="entry name" value="Spore_GerAC_C_sf"/>
</dbReference>
<keyword evidence="5" id="KW-0472">Membrane</keyword>
<dbReference type="EMBL" id="BOPZ01000005">
    <property type="protein sequence ID" value="GIM28218.1"/>
    <property type="molecule type" value="Genomic_DNA"/>
</dbReference>
<accession>A0A919VL41</accession>
<dbReference type="PANTHER" id="PTHR35789">
    <property type="entry name" value="SPORE GERMINATION PROTEIN B3"/>
    <property type="match status" value="1"/>
</dbReference>
<evidence type="ECO:0000256" key="6">
    <source>
        <dbReference type="ARBA" id="ARBA00023139"/>
    </source>
</evidence>
<protein>
    <submittedName>
        <fullName evidence="10">Spore germination protein KC</fullName>
    </submittedName>
</protein>
<dbReference type="GO" id="GO:0009847">
    <property type="term" value="P:spore germination"/>
    <property type="evidence" value="ECO:0007669"/>
    <property type="project" value="InterPro"/>
</dbReference>
<dbReference type="AlphaFoldDB" id="A0A919VL41"/>
<evidence type="ECO:0000259" key="9">
    <source>
        <dbReference type="Pfam" id="PF25198"/>
    </source>
</evidence>
<comment type="caution">
    <text evidence="10">The sequence shown here is derived from an EMBL/GenBank/DDBJ whole genome shotgun (WGS) entry which is preliminary data.</text>
</comment>
<organism evidence="10 11">
    <name type="scientific">Clostridium polyendosporum</name>
    <dbReference type="NCBI Taxonomy" id="69208"/>
    <lineage>
        <taxon>Bacteria</taxon>
        <taxon>Bacillati</taxon>
        <taxon>Bacillota</taxon>
        <taxon>Clostridia</taxon>
        <taxon>Eubacteriales</taxon>
        <taxon>Clostridiaceae</taxon>
        <taxon>Clostridium</taxon>
    </lineage>
</organism>
<keyword evidence="6" id="KW-0564">Palmitate</keyword>
<dbReference type="InterPro" id="IPR057336">
    <property type="entry name" value="GerAC_N"/>
</dbReference>
<proteinExistence type="inferred from homology"/>
<evidence type="ECO:0000313" key="10">
    <source>
        <dbReference type="EMBL" id="GIM28218.1"/>
    </source>
</evidence>
<reference evidence="10" key="1">
    <citation type="submission" date="2021-03" db="EMBL/GenBank/DDBJ databases">
        <title>Taxonomic study of Clostridium polyendosporum from meadow-gley soil under rice.</title>
        <authorList>
            <person name="Kobayashi H."/>
            <person name="Tanizawa Y."/>
            <person name="Yagura M."/>
        </authorList>
    </citation>
    <scope>NUCLEOTIDE SEQUENCE</scope>
    <source>
        <strain evidence="10">JCM 30710</strain>
    </source>
</reference>
<comment type="similarity">
    <text evidence="2">Belongs to the GerABKC lipoprotein family.</text>
</comment>
<dbReference type="RefSeq" id="WP_212902960.1">
    <property type="nucleotide sequence ID" value="NZ_BOPZ01000005.1"/>
</dbReference>
<evidence type="ECO:0000259" key="8">
    <source>
        <dbReference type="Pfam" id="PF05504"/>
    </source>
</evidence>
<evidence type="ECO:0000256" key="3">
    <source>
        <dbReference type="ARBA" id="ARBA00022544"/>
    </source>
</evidence>
<dbReference type="Proteomes" id="UP000679179">
    <property type="component" value="Unassembled WGS sequence"/>
</dbReference>
<feature type="domain" description="Spore germination GerAC-like C-terminal" evidence="8">
    <location>
        <begin position="224"/>
        <end position="387"/>
    </location>
</feature>
<comment type="subcellular location">
    <subcellularLocation>
        <location evidence="1">Membrane</location>
        <topology evidence="1">Lipid-anchor</topology>
    </subcellularLocation>
</comment>
<dbReference type="Pfam" id="PF25198">
    <property type="entry name" value="Spore_GerAC_N"/>
    <property type="match status" value="1"/>
</dbReference>
<evidence type="ECO:0000256" key="2">
    <source>
        <dbReference type="ARBA" id="ARBA00007886"/>
    </source>
</evidence>
<keyword evidence="3" id="KW-0309">Germination</keyword>
<dbReference type="Pfam" id="PF05504">
    <property type="entry name" value="Spore_GerAC"/>
    <property type="match status" value="1"/>
</dbReference>
<keyword evidence="7" id="KW-0449">Lipoprotein</keyword>
<gene>
    <name evidence="10" type="primary">gerKC_2</name>
    <name evidence="10" type="ORF">CPJCM30710_08840</name>
</gene>
<evidence type="ECO:0000256" key="7">
    <source>
        <dbReference type="ARBA" id="ARBA00023288"/>
    </source>
</evidence>
<keyword evidence="11" id="KW-1185">Reference proteome</keyword>
<feature type="domain" description="Spore germination protein N-terminal" evidence="9">
    <location>
        <begin position="24"/>
        <end position="193"/>
    </location>
</feature>
<evidence type="ECO:0000256" key="4">
    <source>
        <dbReference type="ARBA" id="ARBA00022729"/>
    </source>
</evidence>
<dbReference type="PROSITE" id="PS51257">
    <property type="entry name" value="PROKAR_LIPOPROTEIN"/>
    <property type="match status" value="1"/>
</dbReference>
<dbReference type="Gene3D" id="3.30.300.210">
    <property type="entry name" value="Nutrient germinant receptor protein C, domain 3"/>
    <property type="match status" value="1"/>
</dbReference>
<dbReference type="PANTHER" id="PTHR35789:SF1">
    <property type="entry name" value="SPORE GERMINATION PROTEIN B3"/>
    <property type="match status" value="1"/>
</dbReference>